<comment type="domain">
    <text evidence="6">Consists of two distinct domains, a catalytic core and a N-terminal extension that is involved in tRNA binding.</text>
</comment>
<evidence type="ECO:0000256" key="2">
    <source>
        <dbReference type="ARBA" id="ARBA00022741"/>
    </source>
</evidence>
<evidence type="ECO:0000256" key="6">
    <source>
        <dbReference type="HAMAP-Rule" id="MF_00176"/>
    </source>
</evidence>
<dbReference type="InterPro" id="IPR010978">
    <property type="entry name" value="tRNA-bd_arm"/>
</dbReference>
<reference evidence="9 10" key="1">
    <citation type="journal article" date="2015" name="Int. J. Syst. Evol. Microbiol.">
        <title>Streptomyces gilvifuscus sp. nov., an actinomycete that produces antibacterial compounds isolated from soil.</title>
        <authorList>
            <person name="Nguyen T.M."/>
            <person name="Kim J."/>
        </authorList>
    </citation>
    <scope>NUCLEOTIDE SEQUENCE [LARGE SCALE GENOMIC DNA]</scope>
    <source>
        <strain evidence="9 10">T113</strain>
    </source>
</reference>
<dbReference type="PROSITE" id="PS50862">
    <property type="entry name" value="AA_TRNA_LIGASE_II"/>
    <property type="match status" value="1"/>
</dbReference>
<dbReference type="PANTHER" id="PTHR11778">
    <property type="entry name" value="SERYL-TRNA SYNTHETASE"/>
    <property type="match status" value="1"/>
</dbReference>
<comment type="caution">
    <text evidence="9">The sequence shown here is derived from an EMBL/GenBank/DDBJ whole genome shotgun (WGS) entry which is preliminary data.</text>
</comment>
<dbReference type="SUPFAM" id="SSF55681">
    <property type="entry name" value="Class II aaRS and biotin synthetases"/>
    <property type="match status" value="1"/>
</dbReference>
<sequence length="425" mass="46729">MIDLRLLREDPDRVRASQRARGEDVALVDSLLSADERRRSSGVRFDELRAEQRQLGKLIPKASGDEKAELLKKASQLAADVKAADAERDAADAETKDLLLQLGNLVHPDVPVGGEEDFVTLETHGTIRDFGAEGFEPKDHLELGTLLGAIDVERGAKVSGSRFYFLTGVGALLELALVNAAIAQATAAGFTPMLTPALVRPQSMAGTGFLGQAAQDVYRLDADDLYLVGTSEVPLAAYHMDEILDADRLPLRYAGFSPCFRREAGSHGKDTRGIFRVHQFDKVEMFSYVAPEDSQAEHQRLLQWEKEWLTSLELPFRVIDVATGDLGASAARKFDCEAWIPTQGKYRELTSTSDCTEFQSRRLSIRFRDGKQVKPLATLNGTLCAVPRTIVAILENHQQADGSVYVPPVLRPYLGGREVLEPVAK</sequence>
<dbReference type="PIRSF" id="PIRSF001529">
    <property type="entry name" value="Ser-tRNA-synth_IIa"/>
    <property type="match status" value="1"/>
</dbReference>
<evidence type="ECO:0000256" key="5">
    <source>
        <dbReference type="ARBA" id="ARBA00023146"/>
    </source>
</evidence>
<evidence type="ECO:0000256" key="4">
    <source>
        <dbReference type="ARBA" id="ARBA00022917"/>
    </source>
</evidence>
<feature type="binding site" evidence="6">
    <location>
        <begin position="230"/>
        <end position="232"/>
    </location>
    <ligand>
        <name>L-serine</name>
        <dbReference type="ChEBI" id="CHEBI:33384"/>
    </ligand>
</feature>
<dbReference type="Pfam" id="PF02403">
    <property type="entry name" value="Seryl_tRNA_N"/>
    <property type="match status" value="1"/>
</dbReference>
<dbReference type="CDD" id="cd00770">
    <property type="entry name" value="SerRS_core"/>
    <property type="match status" value="1"/>
</dbReference>
<dbReference type="NCBIfam" id="TIGR00414">
    <property type="entry name" value="serS"/>
    <property type="match status" value="1"/>
</dbReference>
<keyword evidence="1 6" id="KW-0436">Ligase</keyword>
<dbReference type="InterPro" id="IPR042103">
    <property type="entry name" value="SerRS_1_N_sf"/>
</dbReference>
<gene>
    <name evidence="6 9" type="primary">serS</name>
    <name evidence="9" type="ORF">PO587_23595</name>
</gene>
<keyword evidence="7" id="KW-0175">Coiled coil</keyword>
<feature type="binding site" evidence="6">
    <location>
        <begin position="261"/>
        <end position="263"/>
    </location>
    <ligand>
        <name>ATP</name>
        <dbReference type="ChEBI" id="CHEBI:30616"/>
    </ligand>
</feature>
<accession>A0ABT5FY73</accession>
<comment type="catalytic activity">
    <reaction evidence="6">
        <text>tRNA(Sec) + L-serine + ATP = L-seryl-tRNA(Sec) + AMP + diphosphate + H(+)</text>
        <dbReference type="Rhea" id="RHEA:42580"/>
        <dbReference type="Rhea" id="RHEA-COMP:9742"/>
        <dbReference type="Rhea" id="RHEA-COMP:10128"/>
        <dbReference type="ChEBI" id="CHEBI:15378"/>
        <dbReference type="ChEBI" id="CHEBI:30616"/>
        <dbReference type="ChEBI" id="CHEBI:33019"/>
        <dbReference type="ChEBI" id="CHEBI:33384"/>
        <dbReference type="ChEBI" id="CHEBI:78442"/>
        <dbReference type="ChEBI" id="CHEBI:78533"/>
        <dbReference type="ChEBI" id="CHEBI:456215"/>
        <dbReference type="EC" id="6.1.1.11"/>
    </reaction>
</comment>
<dbReference type="InterPro" id="IPR002317">
    <property type="entry name" value="Ser-tRNA-ligase_type_1"/>
</dbReference>
<proteinExistence type="inferred from homology"/>
<dbReference type="InterPro" id="IPR033729">
    <property type="entry name" value="SerRS_core"/>
</dbReference>
<dbReference type="InterPro" id="IPR045864">
    <property type="entry name" value="aa-tRNA-synth_II/BPL/LPL"/>
</dbReference>
<dbReference type="Gene3D" id="3.30.930.10">
    <property type="entry name" value="Bira Bifunctional Protein, Domain 2"/>
    <property type="match status" value="1"/>
</dbReference>
<organism evidence="9 10">
    <name type="scientific">Streptomyces gilvifuscus</name>
    <dbReference type="NCBI Taxonomy" id="1550617"/>
    <lineage>
        <taxon>Bacteria</taxon>
        <taxon>Bacillati</taxon>
        <taxon>Actinomycetota</taxon>
        <taxon>Actinomycetes</taxon>
        <taxon>Kitasatosporales</taxon>
        <taxon>Streptomycetaceae</taxon>
        <taxon>Streptomyces</taxon>
    </lineage>
</organism>
<comment type="catalytic activity">
    <reaction evidence="6">
        <text>tRNA(Ser) + L-serine + ATP = L-seryl-tRNA(Ser) + AMP + diphosphate + H(+)</text>
        <dbReference type="Rhea" id="RHEA:12292"/>
        <dbReference type="Rhea" id="RHEA-COMP:9669"/>
        <dbReference type="Rhea" id="RHEA-COMP:9703"/>
        <dbReference type="ChEBI" id="CHEBI:15378"/>
        <dbReference type="ChEBI" id="CHEBI:30616"/>
        <dbReference type="ChEBI" id="CHEBI:33019"/>
        <dbReference type="ChEBI" id="CHEBI:33384"/>
        <dbReference type="ChEBI" id="CHEBI:78442"/>
        <dbReference type="ChEBI" id="CHEBI:78533"/>
        <dbReference type="ChEBI" id="CHEBI:456215"/>
        <dbReference type="EC" id="6.1.1.11"/>
    </reaction>
</comment>
<dbReference type="RefSeq" id="WP_272176561.1">
    <property type="nucleotide sequence ID" value="NZ_JAQOSK010000009.1"/>
</dbReference>
<feature type="binding site" evidence="6">
    <location>
        <position position="382"/>
    </location>
    <ligand>
        <name>L-serine</name>
        <dbReference type="ChEBI" id="CHEBI:33384"/>
    </ligand>
</feature>
<dbReference type="Pfam" id="PF00587">
    <property type="entry name" value="tRNA-synt_2b"/>
    <property type="match status" value="1"/>
</dbReference>
<dbReference type="EMBL" id="JAQOSK010000009">
    <property type="protein sequence ID" value="MDC2957453.1"/>
    <property type="molecule type" value="Genomic_DNA"/>
</dbReference>
<feature type="binding site" evidence="6">
    <location>
        <position position="277"/>
    </location>
    <ligand>
        <name>ATP</name>
        <dbReference type="ChEBI" id="CHEBI:30616"/>
    </ligand>
</feature>
<dbReference type="HAMAP" id="MF_00176">
    <property type="entry name" value="Ser_tRNA_synth_type1"/>
    <property type="match status" value="1"/>
</dbReference>
<keyword evidence="3 6" id="KW-0067">ATP-binding</keyword>
<comment type="function">
    <text evidence="6">Catalyzes the attachment of serine to tRNA(Ser). Is also able to aminoacylate tRNA(Sec) with serine, to form the misacylated tRNA L-seryl-tRNA(Sec), which will be further converted into selenocysteinyl-tRNA(Sec).</text>
</comment>
<dbReference type="InterPro" id="IPR015866">
    <property type="entry name" value="Ser-tRNA-synth_1_N"/>
</dbReference>
<feature type="domain" description="Aminoacyl-transfer RNA synthetases class-II family profile" evidence="8">
    <location>
        <begin position="189"/>
        <end position="407"/>
    </location>
</feature>
<comment type="subunit">
    <text evidence="6">Homodimer. The tRNA molecule binds across the dimer.</text>
</comment>
<evidence type="ECO:0000256" key="3">
    <source>
        <dbReference type="ARBA" id="ARBA00022840"/>
    </source>
</evidence>
<dbReference type="GO" id="GO:0004828">
    <property type="term" value="F:serine-tRNA ligase activity"/>
    <property type="evidence" value="ECO:0007669"/>
    <property type="project" value="UniProtKB-EC"/>
</dbReference>
<dbReference type="InterPro" id="IPR002314">
    <property type="entry name" value="aa-tRNA-synt_IIb"/>
</dbReference>
<dbReference type="PRINTS" id="PR00981">
    <property type="entry name" value="TRNASYNTHSER"/>
</dbReference>
<evidence type="ECO:0000313" key="10">
    <source>
        <dbReference type="Proteomes" id="UP001221328"/>
    </source>
</evidence>
<evidence type="ECO:0000259" key="8">
    <source>
        <dbReference type="PROSITE" id="PS50862"/>
    </source>
</evidence>
<comment type="similarity">
    <text evidence="6">Belongs to the class-II aminoacyl-tRNA synthetase family. Type-1 seryl-tRNA synthetase subfamily.</text>
</comment>
<comment type="subcellular location">
    <subcellularLocation>
        <location evidence="6">Cytoplasm</location>
    </subcellularLocation>
</comment>
<dbReference type="Gene3D" id="1.10.287.40">
    <property type="entry name" value="Serine-tRNA synthetase, tRNA binding domain"/>
    <property type="match status" value="1"/>
</dbReference>
<dbReference type="EC" id="6.1.1.11" evidence="6"/>
<keyword evidence="2 6" id="KW-0547">Nucleotide-binding</keyword>
<keyword evidence="4 6" id="KW-0648">Protein biosynthesis</keyword>
<evidence type="ECO:0000313" key="9">
    <source>
        <dbReference type="EMBL" id="MDC2957453.1"/>
    </source>
</evidence>
<feature type="binding site" evidence="6">
    <location>
        <position position="284"/>
    </location>
    <ligand>
        <name>L-serine</name>
        <dbReference type="ChEBI" id="CHEBI:33384"/>
    </ligand>
</feature>
<dbReference type="Proteomes" id="UP001221328">
    <property type="component" value="Unassembled WGS sequence"/>
</dbReference>
<name>A0ABT5FY73_9ACTN</name>
<feature type="binding site" evidence="6">
    <location>
        <begin position="348"/>
        <end position="351"/>
    </location>
    <ligand>
        <name>ATP</name>
        <dbReference type="ChEBI" id="CHEBI:30616"/>
    </ligand>
</feature>
<dbReference type="InterPro" id="IPR006195">
    <property type="entry name" value="aa-tRNA-synth_II"/>
</dbReference>
<keyword evidence="5 6" id="KW-0030">Aminoacyl-tRNA synthetase</keyword>
<evidence type="ECO:0000256" key="7">
    <source>
        <dbReference type="SAM" id="Coils"/>
    </source>
</evidence>
<protein>
    <recommendedName>
        <fullName evidence="6">Serine--tRNA ligase</fullName>
        <ecNumber evidence="6">6.1.1.11</ecNumber>
    </recommendedName>
    <alternativeName>
        <fullName evidence="6">Seryl-tRNA synthetase</fullName>
        <shortName evidence="6">SerRS</shortName>
    </alternativeName>
    <alternativeName>
        <fullName evidence="6">Seryl-tRNA(Ser/Sec) synthetase</fullName>
    </alternativeName>
</protein>
<comment type="pathway">
    <text evidence="6">Aminoacyl-tRNA biosynthesis; selenocysteinyl-tRNA(Sec) biosynthesis; L-seryl-tRNA(Sec) from L-serine and tRNA(Sec): step 1/1.</text>
</comment>
<dbReference type="SUPFAM" id="SSF46589">
    <property type="entry name" value="tRNA-binding arm"/>
    <property type="match status" value="1"/>
</dbReference>
<keyword evidence="6" id="KW-0963">Cytoplasm</keyword>
<evidence type="ECO:0000256" key="1">
    <source>
        <dbReference type="ARBA" id="ARBA00022598"/>
    </source>
</evidence>
<keyword evidence="10" id="KW-1185">Reference proteome</keyword>
<feature type="coiled-coil region" evidence="7">
    <location>
        <begin position="67"/>
        <end position="94"/>
    </location>
</feature>